<evidence type="ECO:0000313" key="1">
    <source>
        <dbReference type="EMBL" id="KAK5631601.1"/>
    </source>
</evidence>
<protein>
    <submittedName>
        <fullName evidence="1">Uncharacterized protein</fullName>
    </submittedName>
</protein>
<proteinExistence type="predicted"/>
<sequence>MELREKSHNNVWPNLQIFSSFATTSPFSELMASAERSLKLRSKRYNANISTVRAGVLAL</sequence>
<name>A0AAN7UTG9_9PEZI</name>
<gene>
    <name evidence="1" type="ORF">RRF57_007315</name>
</gene>
<keyword evidence="2" id="KW-1185">Reference proteome</keyword>
<dbReference type="AlphaFoldDB" id="A0AAN7UTG9"/>
<reference evidence="1 2" key="1">
    <citation type="submission" date="2023-10" db="EMBL/GenBank/DDBJ databases">
        <title>Draft genome sequence of Xylaria bambusicola isolate GMP-LS, the root and basal stem rot pathogen of sugarcane in Indonesia.</title>
        <authorList>
            <person name="Selvaraj P."/>
            <person name="Muralishankar V."/>
            <person name="Muruganantham S."/>
            <person name="Sp S."/>
            <person name="Haryani S."/>
            <person name="Lau K.J.X."/>
            <person name="Naqvi N.I."/>
        </authorList>
    </citation>
    <scope>NUCLEOTIDE SEQUENCE [LARGE SCALE GENOMIC DNA]</scope>
    <source>
        <strain evidence="1">GMP-LS</strain>
    </source>
</reference>
<organism evidence="1 2">
    <name type="scientific">Xylaria bambusicola</name>
    <dbReference type="NCBI Taxonomy" id="326684"/>
    <lineage>
        <taxon>Eukaryota</taxon>
        <taxon>Fungi</taxon>
        <taxon>Dikarya</taxon>
        <taxon>Ascomycota</taxon>
        <taxon>Pezizomycotina</taxon>
        <taxon>Sordariomycetes</taxon>
        <taxon>Xylariomycetidae</taxon>
        <taxon>Xylariales</taxon>
        <taxon>Xylariaceae</taxon>
        <taxon>Xylaria</taxon>
    </lineage>
</organism>
<comment type="caution">
    <text evidence="1">The sequence shown here is derived from an EMBL/GenBank/DDBJ whole genome shotgun (WGS) entry which is preliminary data.</text>
</comment>
<accession>A0AAN7UTG9</accession>
<dbReference type="Proteomes" id="UP001305414">
    <property type="component" value="Unassembled WGS sequence"/>
</dbReference>
<dbReference type="EMBL" id="JAWHQM010000020">
    <property type="protein sequence ID" value="KAK5631601.1"/>
    <property type="molecule type" value="Genomic_DNA"/>
</dbReference>
<evidence type="ECO:0000313" key="2">
    <source>
        <dbReference type="Proteomes" id="UP001305414"/>
    </source>
</evidence>